<dbReference type="RefSeq" id="WP_185405603.1">
    <property type="nucleotide sequence ID" value="NZ_JAARPT010000002.1"/>
</dbReference>
<accession>A0A841YLG6</accession>
<evidence type="ECO:0000313" key="3">
    <source>
        <dbReference type="EMBL" id="MBC1616721.1"/>
    </source>
</evidence>
<evidence type="ECO:0000259" key="1">
    <source>
        <dbReference type="Pfam" id="PF20613"/>
    </source>
</evidence>
<evidence type="ECO:0000313" key="2">
    <source>
        <dbReference type="EMBL" id="MBC1400874.1"/>
    </source>
</evidence>
<dbReference type="Proteomes" id="UP000574104">
    <property type="component" value="Unassembled WGS sequence"/>
</dbReference>
<dbReference type="AlphaFoldDB" id="A0A841YLG6"/>
<organism evidence="2 4">
    <name type="scientific">Listeria booriae</name>
    <dbReference type="NCBI Taxonomy" id="1552123"/>
    <lineage>
        <taxon>Bacteria</taxon>
        <taxon>Bacillati</taxon>
        <taxon>Bacillota</taxon>
        <taxon>Bacilli</taxon>
        <taxon>Bacillales</taxon>
        <taxon>Listeriaceae</taxon>
        <taxon>Listeria</taxon>
    </lineage>
</organism>
<dbReference type="Proteomes" id="UP000544413">
    <property type="component" value="Unassembled WGS sequence"/>
</dbReference>
<dbReference type="EMBL" id="JAARPT010000002">
    <property type="protein sequence ID" value="MBC1400874.1"/>
    <property type="molecule type" value="Genomic_DNA"/>
</dbReference>
<proteinExistence type="predicted"/>
<sequence>MGDLSTTSTLLKISNVRNSVGNGITKPHFAIINGNLCVIKGIDNPEKHIALFNEYCGYRLAEELGLSIPKFGFSLVDENTTFDNEEKRQYFKKGCLCFFTEYIEKTVPLRSTRQLQGAANSELIAILLFDLLICNKDRNPGNLLLRQLKLQNLIIYPIDYTHAFQLQVLWEQGQLKHYTEEPKTPIVLEDISDQRIHHSIEESKTFSQEDIEICVKHFKNKLESVDIRNIIEGMPDVLLTKVSSCDIDDFVKFIEMRICELDSIQSYLTKRIAGGV</sequence>
<comment type="caution">
    <text evidence="2">The sequence shown here is derived from an EMBL/GenBank/DDBJ whole genome shotgun (WGS) entry which is preliminary data.</text>
</comment>
<feature type="domain" description="HipA-like kinase" evidence="1">
    <location>
        <begin position="13"/>
        <end position="195"/>
    </location>
</feature>
<reference evidence="4 5" key="1">
    <citation type="submission" date="2020-03" db="EMBL/GenBank/DDBJ databases">
        <title>Soil Listeria distribution.</title>
        <authorList>
            <person name="Liao J."/>
            <person name="Wiedmann M."/>
        </authorList>
    </citation>
    <scope>NUCLEOTIDE SEQUENCE [LARGE SCALE GENOMIC DNA]</scope>
    <source>
        <strain evidence="3 5">FSL L7-1299</strain>
        <strain evidence="2 4">FSL L7-1658</strain>
    </source>
</reference>
<evidence type="ECO:0000313" key="5">
    <source>
        <dbReference type="Proteomes" id="UP000574104"/>
    </source>
</evidence>
<protein>
    <recommendedName>
        <fullName evidence="1">HipA-like kinase domain-containing protein</fullName>
    </recommendedName>
</protein>
<gene>
    <name evidence="2" type="ORF">HB836_04625</name>
    <name evidence="3" type="ORF">HB904_11005</name>
</gene>
<name>A0A841YLG6_9LIST</name>
<evidence type="ECO:0000313" key="4">
    <source>
        <dbReference type="Proteomes" id="UP000544413"/>
    </source>
</evidence>
<dbReference type="EMBL" id="JAARSH010000006">
    <property type="protein sequence ID" value="MBC1616721.1"/>
    <property type="molecule type" value="Genomic_DNA"/>
</dbReference>
<dbReference type="Pfam" id="PF20613">
    <property type="entry name" value="HipA_2"/>
    <property type="match status" value="1"/>
</dbReference>
<dbReference type="InterPro" id="IPR046748">
    <property type="entry name" value="HipA_2"/>
</dbReference>